<keyword evidence="4" id="KW-1185">Reference proteome</keyword>
<accession>A0ABM7RE29</accession>
<dbReference type="InterPro" id="IPR029058">
    <property type="entry name" value="AB_hydrolase_fold"/>
</dbReference>
<reference evidence="3 4" key="1">
    <citation type="submission" date="2021-06" db="EMBL/GenBank/DDBJ databases">
        <title>Complete genome of Haloferula helveola possessing various polysaccharide degrading enzymes.</title>
        <authorList>
            <person name="Takami H."/>
            <person name="Huang C."/>
            <person name="Hamasaki K."/>
        </authorList>
    </citation>
    <scope>NUCLEOTIDE SEQUENCE [LARGE SCALE GENOMIC DNA]</scope>
    <source>
        <strain evidence="3 4">CN-1</strain>
    </source>
</reference>
<dbReference type="InterPro" id="IPR013094">
    <property type="entry name" value="AB_hydrolase_3"/>
</dbReference>
<dbReference type="Proteomes" id="UP001374893">
    <property type="component" value="Chromosome"/>
</dbReference>
<dbReference type="EMBL" id="AP024702">
    <property type="protein sequence ID" value="BCX49959.1"/>
    <property type="molecule type" value="Genomic_DNA"/>
</dbReference>
<sequence>MKAATPLSYLETPQGPLNAHFFVPHDFEPGQQRPLVVFFHGGFWDGSMPTQFVPQCLHFATRGALAVAVETRVESIHGTGAIEALEDARTFLGWLAEHGDRLGIDFDKLVLGGASGGAWLALQQVLPKPREESPLPMPKALVLFSALLDTSQASVVKRFPDAGSARRHSPLRQLRRKLPPMLFCHGKNDRVTPFEDARRFVRGLKWRRNPAEFLEFEKAEHSFFNFNVSEMHYELTLKAADRFLVDLGILEPDELDGLV</sequence>
<protein>
    <submittedName>
        <fullName evidence="3">Lipase</fullName>
    </submittedName>
</protein>
<name>A0ABM7RE29_9BACT</name>
<dbReference type="InterPro" id="IPR050300">
    <property type="entry name" value="GDXG_lipolytic_enzyme"/>
</dbReference>
<organism evidence="3 4">
    <name type="scientific">Haloferula helveola</name>
    <dbReference type="NCBI Taxonomy" id="490095"/>
    <lineage>
        <taxon>Bacteria</taxon>
        <taxon>Pseudomonadati</taxon>
        <taxon>Verrucomicrobiota</taxon>
        <taxon>Verrucomicrobiia</taxon>
        <taxon>Verrucomicrobiales</taxon>
        <taxon>Verrucomicrobiaceae</taxon>
        <taxon>Haloferula</taxon>
    </lineage>
</organism>
<dbReference type="SUPFAM" id="SSF53474">
    <property type="entry name" value="alpha/beta-Hydrolases"/>
    <property type="match status" value="1"/>
</dbReference>
<gene>
    <name evidence="3" type="ORF">HAHE_38670</name>
</gene>
<feature type="domain" description="Alpha/beta hydrolase fold-3" evidence="2">
    <location>
        <begin position="36"/>
        <end position="224"/>
    </location>
</feature>
<proteinExistence type="predicted"/>
<dbReference type="Gene3D" id="3.40.50.1820">
    <property type="entry name" value="alpha/beta hydrolase"/>
    <property type="match status" value="1"/>
</dbReference>
<evidence type="ECO:0000259" key="2">
    <source>
        <dbReference type="Pfam" id="PF07859"/>
    </source>
</evidence>
<evidence type="ECO:0000313" key="4">
    <source>
        <dbReference type="Proteomes" id="UP001374893"/>
    </source>
</evidence>
<dbReference type="PANTHER" id="PTHR48081">
    <property type="entry name" value="AB HYDROLASE SUPERFAMILY PROTEIN C4A8.06C"/>
    <property type="match status" value="1"/>
</dbReference>
<evidence type="ECO:0000256" key="1">
    <source>
        <dbReference type="ARBA" id="ARBA00022801"/>
    </source>
</evidence>
<keyword evidence="1" id="KW-0378">Hydrolase</keyword>
<dbReference type="Pfam" id="PF07859">
    <property type="entry name" value="Abhydrolase_3"/>
    <property type="match status" value="1"/>
</dbReference>
<evidence type="ECO:0000313" key="3">
    <source>
        <dbReference type="EMBL" id="BCX49959.1"/>
    </source>
</evidence>